<dbReference type="EMBL" id="FR824064">
    <property type="protein sequence ID" value="CCA16181.1"/>
    <property type="molecule type" value="Genomic_DNA"/>
</dbReference>
<feature type="region of interest" description="Disordered" evidence="1">
    <location>
        <begin position="190"/>
        <end position="223"/>
    </location>
</feature>
<gene>
    <name evidence="2" type="primary">AlNc14C19G1961</name>
    <name evidence="2" type="ORF">ALNC14_023240</name>
</gene>
<organism evidence="2">
    <name type="scientific">Albugo laibachii Nc14</name>
    <dbReference type="NCBI Taxonomy" id="890382"/>
    <lineage>
        <taxon>Eukaryota</taxon>
        <taxon>Sar</taxon>
        <taxon>Stramenopiles</taxon>
        <taxon>Oomycota</taxon>
        <taxon>Peronosporomycetes</taxon>
        <taxon>Albuginales</taxon>
        <taxon>Albuginaceae</taxon>
        <taxon>Albugo</taxon>
    </lineage>
</organism>
<sequence>MIGRKCGNVSAILTATISRCIPTSRFRLQHNGLNLRSKYRFHTSDIKCIFACDAVETAQYFFWDFALARTVWTTSLRSLDKYFRSPYHWSTVVYCIALDLTTDACKYYGTHNIIRVINVIRCVVLKYLWTERNTAIFRPHLLQSRTDIISFALSASKSAAYNIHSHLKRLGTIATSNDRLRGLCTQYINDSQPEPSPPPSPLKTLPPLPHTRSTCYEPPRIPA</sequence>
<dbReference type="HOGENOM" id="CLU_1242013_0_0_1"/>
<reference evidence="2" key="1">
    <citation type="journal article" date="2011" name="PLoS Biol.">
        <title>Gene gain and loss during evolution of obligate parasitism in the white rust pathogen of Arabidopsis thaliana.</title>
        <authorList>
            <person name="Kemen E."/>
            <person name="Gardiner A."/>
            <person name="Schultz-Larsen T."/>
            <person name="Kemen A.C."/>
            <person name="Balmuth A.L."/>
            <person name="Robert-Seilaniantz A."/>
            <person name="Bailey K."/>
            <person name="Holub E."/>
            <person name="Studholme D.J."/>
            <person name="Maclean D."/>
            <person name="Jones J.D."/>
        </authorList>
    </citation>
    <scope>NUCLEOTIDE SEQUENCE</scope>
</reference>
<protein>
    <submittedName>
        <fullName evidence="2">Uncharacterized protein AlNc14C19G1961</fullName>
    </submittedName>
</protein>
<evidence type="ECO:0000256" key="1">
    <source>
        <dbReference type="SAM" id="MobiDB-lite"/>
    </source>
</evidence>
<feature type="compositionally biased region" description="Pro residues" evidence="1">
    <location>
        <begin position="194"/>
        <end position="209"/>
    </location>
</feature>
<name>F0W4Z1_9STRA</name>
<reference evidence="2" key="2">
    <citation type="submission" date="2011-02" db="EMBL/GenBank/DDBJ databases">
        <authorList>
            <person name="MacLean D."/>
        </authorList>
    </citation>
    <scope>NUCLEOTIDE SEQUENCE</scope>
</reference>
<proteinExistence type="predicted"/>
<evidence type="ECO:0000313" key="2">
    <source>
        <dbReference type="EMBL" id="CCA16181.1"/>
    </source>
</evidence>
<accession>F0W4Z1</accession>
<dbReference type="AlphaFoldDB" id="F0W4Z1"/>